<accession>A0A0K2SH36</accession>
<name>A0A0K2SH36_LIMPI</name>
<keyword evidence="3" id="KW-1185">Reference proteome</keyword>
<evidence type="ECO:0000313" key="2">
    <source>
        <dbReference type="EMBL" id="BAS26428.1"/>
    </source>
</evidence>
<evidence type="ECO:0000313" key="3">
    <source>
        <dbReference type="Proteomes" id="UP000065807"/>
    </source>
</evidence>
<dbReference type="AlphaFoldDB" id="A0A0K2SH36"/>
<protein>
    <recommendedName>
        <fullName evidence="4">Spore coat protein U domain-containing protein</fullName>
    </recommendedName>
</protein>
<organism evidence="2 3">
    <name type="scientific">Limnochorda pilosa</name>
    <dbReference type="NCBI Taxonomy" id="1555112"/>
    <lineage>
        <taxon>Bacteria</taxon>
        <taxon>Bacillati</taxon>
        <taxon>Bacillota</taxon>
        <taxon>Limnochordia</taxon>
        <taxon>Limnochordales</taxon>
        <taxon>Limnochordaceae</taxon>
        <taxon>Limnochorda</taxon>
    </lineage>
</organism>
<reference evidence="3" key="2">
    <citation type="journal article" date="2016" name="Int. J. Syst. Evol. Microbiol.">
        <title>Complete genome sequence and cell structure of Limnochorda pilosa, a Gram-negative spore-former within the phylum Firmicutes.</title>
        <authorList>
            <person name="Watanabe M."/>
            <person name="Kojima H."/>
            <person name="Fukui M."/>
        </authorList>
    </citation>
    <scope>NUCLEOTIDE SEQUENCE [LARGE SCALE GENOMIC DNA]</scope>
    <source>
        <strain evidence="3">HC45</strain>
    </source>
</reference>
<evidence type="ECO:0008006" key="4">
    <source>
        <dbReference type="Google" id="ProtNLM"/>
    </source>
</evidence>
<evidence type="ECO:0000256" key="1">
    <source>
        <dbReference type="SAM" id="SignalP"/>
    </source>
</evidence>
<sequence length="164" mass="17009">MSRRAGRRPPAVLLVVLLALTATAGRVRAADITATGIWSETIDASDLTAGPGSELQSMYESPLGTLSLAIANTAGASWQVTVRRSDVYWWPDFILEVQRTSAGTGTGTASGGDSYVIVGAADNPFFTGTGDVSGVEVQVRLSGVSLSVPPDTYTTALVYTVVAL</sequence>
<feature type="signal peptide" evidence="1">
    <location>
        <begin position="1"/>
        <end position="29"/>
    </location>
</feature>
<dbReference type="Proteomes" id="UP000065807">
    <property type="component" value="Chromosome"/>
</dbReference>
<dbReference type="STRING" id="1555112.LIP_0571"/>
<dbReference type="EMBL" id="AP014924">
    <property type="protein sequence ID" value="BAS26428.1"/>
    <property type="molecule type" value="Genomic_DNA"/>
</dbReference>
<keyword evidence="1" id="KW-0732">Signal</keyword>
<feature type="chain" id="PRO_5005486906" description="Spore coat protein U domain-containing protein" evidence="1">
    <location>
        <begin position="30"/>
        <end position="164"/>
    </location>
</feature>
<gene>
    <name evidence="2" type="ORF">LIP_0571</name>
</gene>
<reference evidence="3" key="1">
    <citation type="submission" date="2015-07" db="EMBL/GenBank/DDBJ databases">
        <title>Complete genome sequence and phylogenetic analysis of Limnochorda pilosa.</title>
        <authorList>
            <person name="Watanabe M."/>
            <person name="Kojima H."/>
            <person name="Fukui M."/>
        </authorList>
    </citation>
    <scope>NUCLEOTIDE SEQUENCE [LARGE SCALE GENOMIC DNA]</scope>
    <source>
        <strain evidence="3">HC45</strain>
    </source>
</reference>
<proteinExistence type="predicted"/>
<dbReference type="KEGG" id="lpil:LIP_0571"/>